<dbReference type="Gene3D" id="3.80.10.10">
    <property type="entry name" value="Ribonuclease Inhibitor"/>
    <property type="match status" value="2"/>
</dbReference>
<organism evidence="6 7">
    <name type="scientific">Galleria mellonella</name>
    <name type="common">Greater wax moth</name>
    <dbReference type="NCBI Taxonomy" id="7137"/>
    <lineage>
        <taxon>Eukaryota</taxon>
        <taxon>Metazoa</taxon>
        <taxon>Ecdysozoa</taxon>
        <taxon>Arthropoda</taxon>
        <taxon>Hexapoda</taxon>
        <taxon>Insecta</taxon>
        <taxon>Pterygota</taxon>
        <taxon>Neoptera</taxon>
        <taxon>Endopterygota</taxon>
        <taxon>Lepidoptera</taxon>
        <taxon>Glossata</taxon>
        <taxon>Ditrysia</taxon>
        <taxon>Pyraloidea</taxon>
        <taxon>Pyralidae</taxon>
        <taxon>Galleriinae</taxon>
        <taxon>Galleria</taxon>
    </lineage>
</organism>
<dbReference type="RefSeq" id="XP_026750142.2">
    <property type="nucleotide sequence ID" value="XM_026894341.3"/>
</dbReference>
<dbReference type="PANTHER" id="PTHR24369">
    <property type="entry name" value="ANTIGEN BSP, PUTATIVE-RELATED"/>
    <property type="match status" value="1"/>
</dbReference>
<feature type="transmembrane region" description="Helical" evidence="4">
    <location>
        <begin position="300"/>
        <end position="320"/>
    </location>
</feature>
<dbReference type="AlphaFoldDB" id="A0A6J1WAG7"/>
<protein>
    <submittedName>
        <fullName evidence="7">Slit homolog 3 protein-like</fullName>
    </submittedName>
</protein>
<keyword evidence="1" id="KW-0433">Leucine-rich repeat</keyword>
<evidence type="ECO:0000313" key="6">
    <source>
        <dbReference type="Proteomes" id="UP001652740"/>
    </source>
</evidence>
<dbReference type="KEGG" id="gmw:113510802"/>
<proteinExistence type="predicted"/>
<keyword evidence="4" id="KW-0472">Membrane</keyword>
<keyword evidence="4" id="KW-1133">Transmembrane helix</keyword>
<keyword evidence="6" id="KW-1185">Reference proteome</keyword>
<dbReference type="InParanoid" id="A0A6J1WAG7"/>
<evidence type="ECO:0000256" key="4">
    <source>
        <dbReference type="SAM" id="Phobius"/>
    </source>
</evidence>
<keyword evidence="2 5" id="KW-0732">Signal</keyword>
<accession>A0A6J1WAG7</accession>
<dbReference type="SMART" id="SM00369">
    <property type="entry name" value="LRR_TYP"/>
    <property type="match status" value="4"/>
</dbReference>
<dbReference type="InterPro" id="IPR003591">
    <property type="entry name" value="Leu-rich_rpt_typical-subtyp"/>
</dbReference>
<dbReference type="SUPFAM" id="SSF52058">
    <property type="entry name" value="L domain-like"/>
    <property type="match status" value="1"/>
</dbReference>
<dbReference type="PROSITE" id="PS51450">
    <property type="entry name" value="LRR"/>
    <property type="match status" value="2"/>
</dbReference>
<keyword evidence="3" id="KW-0677">Repeat</keyword>
<name>A0A6J1WAG7_GALME</name>
<gene>
    <name evidence="7" type="primary">LOC113510802</name>
</gene>
<feature type="signal peptide" evidence="5">
    <location>
        <begin position="1"/>
        <end position="19"/>
    </location>
</feature>
<evidence type="ECO:0000256" key="3">
    <source>
        <dbReference type="ARBA" id="ARBA00022737"/>
    </source>
</evidence>
<dbReference type="InterPro" id="IPR001611">
    <property type="entry name" value="Leu-rich_rpt"/>
</dbReference>
<feature type="chain" id="PRO_5047317978" evidence="5">
    <location>
        <begin position="20"/>
        <end position="415"/>
    </location>
</feature>
<dbReference type="InterPro" id="IPR032675">
    <property type="entry name" value="LRR_dom_sf"/>
</dbReference>
<dbReference type="PRINTS" id="PR00019">
    <property type="entry name" value="LEURICHRPT"/>
</dbReference>
<dbReference type="GeneID" id="113510802"/>
<evidence type="ECO:0000256" key="1">
    <source>
        <dbReference type="ARBA" id="ARBA00022614"/>
    </source>
</evidence>
<reference evidence="7" key="1">
    <citation type="submission" date="2025-08" db="UniProtKB">
        <authorList>
            <consortium name="RefSeq"/>
        </authorList>
    </citation>
    <scope>IDENTIFICATION</scope>
    <source>
        <tissue evidence="7">Whole larvae</tissue>
    </source>
</reference>
<keyword evidence="4" id="KW-0812">Transmembrane</keyword>
<evidence type="ECO:0000313" key="7">
    <source>
        <dbReference type="RefSeq" id="XP_026750142.2"/>
    </source>
</evidence>
<dbReference type="InterPro" id="IPR050541">
    <property type="entry name" value="LRR_TM_domain-containing"/>
</dbReference>
<evidence type="ECO:0000256" key="2">
    <source>
        <dbReference type="ARBA" id="ARBA00022729"/>
    </source>
</evidence>
<dbReference type="Pfam" id="PF13855">
    <property type="entry name" value="LRR_8"/>
    <property type="match status" value="2"/>
</dbReference>
<dbReference type="Proteomes" id="UP001652740">
    <property type="component" value="Unplaced"/>
</dbReference>
<evidence type="ECO:0000256" key="5">
    <source>
        <dbReference type="SAM" id="SignalP"/>
    </source>
</evidence>
<sequence>MGLKYCAVFVLWFASIVCGQLCPKQCDCDMEDGLNRATCSNQNIIEVDVGVPRIVQVYSLSHNAITELDNFCYKEIGYSSLKILNLSYNLIYWIGLHAFAGLEELVQLDLSNNRLRDIQSDLFSDTPKLDILDLSGNIFETLKNEPFIIHDKLQVLNLQNCRIKLFPERLFKRLPNLKKLDLSQNYIISFKTVVLEPLRKLTRLELKNDYLKCSSEFIAAEAWIVSREISYSKQCRRSRPKMLERMISVVEENKAVDINDVWNVTQTVKKNTTLPAVTRDTNRTLTPFEKFDKDFSAVQALIMGLEIGLGIGIIGTYIWLREICKCRKWNCIKTQTERQRRRAQRVADGDMRANLLWSNVVNPDLATPPQIRRELSLPDGSTQFRAQRIAVDAVRLPPDRCETPPPPYHECRINI</sequence>
<dbReference type="PANTHER" id="PTHR24369:SF210">
    <property type="entry name" value="CHAOPTIN-RELATED"/>
    <property type="match status" value="1"/>
</dbReference>